<dbReference type="Proteomes" id="UP001497535">
    <property type="component" value="Unassembled WGS sequence"/>
</dbReference>
<evidence type="ECO:0000313" key="2">
    <source>
        <dbReference type="Proteomes" id="UP001497535"/>
    </source>
</evidence>
<name>A0ACB0XU27_MELEN</name>
<keyword evidence="2" id="KW-1185">Reference proteome</keyword>
<reference evidence="1" key="1">
    <citation type="submission" date="2023-11" db="EMBL/GenBank/DDBJ databases">
        <authorList>
            <person name="Poullet M."/>
        </authorList>
    </citation>
    <scope>NUCLEOTIDE SEQUENCE</scope>
    <source>
        <strain evidence="1">E1834</strain>
    </source>
</reference>
<sequence length="52" mass="5633">MLSVSPYRRLQSSFPATFCIAFKSLILAADVVHSNITMLEVSCSIINSSLGL</sequence>
<organism evidence="1 2">
    <name type="scientific">Meloidogyne enterolobii</name>
    <name type="common">Root-knot nematode worm</name>
    <name type="synonym">Meloidogyne mayaguensis</name>
    <dbReference type="NCBI Taxonomy" id="390850"/>
    <lineage>
        <taxon>Eukaryota</taxon>
        <taxon>Metazoa</taxon>
        <taxon>Ecdysozoa</taxon>
        <taxon>Nematoda</taxon>
        <taxon>Chromadorea</taxon>
        <taxon>Rhabditida</taxon>
        <taxon>Tylenchina</taxon>
        <taxon>Tylenchomorpha</taxon>
        <taxon>Tylenchoidea</taxon>
        <taxon>Meloidogynidae</taxon>
        <taxon>Meloidogyninae</taxon>
        <taxon>Meloidogyne</taxon>
    </lineage>
</organism>
<evidence type="ECO:0000313" key="1">
    <source>
        <dbReference type="EMBL" id="CAK5017919.1"/>
    </source>
</evidence>
<protein>
    <submittedName>
        <fullName evidence="1">Uncharacterized protein</fullName>
    </submittedName>
</protein>
<dbReference type="EMBL" id="CAVMJV010000003">
    <property type="protein sequence ID" value="CAK5017919.1"/>
    <property type="molecule type" value="Genomic_DNA"/>
</dbReference>
<comment type="caution">
    <text evidence="1">The sequence shown here is derived from an EMBL/GenBank/DDBJ whole genome shotgun (WGS) entry which is preliminary data.</text>
</comment>
<proteinExistence type="predicted"/>
<gene>
    <name evidence="1" type="ORF">MENTE1834_LOCUS3665</name>
</gene>
<accession>A0ACB0XU27</accession>